<protein>
    <submittedName>
        <fullName evidence="2">Uncharacterized protein</fullName>
    </submittedName>
</protein>
<gene>
    <name evidence="2" type="ORF">B9Z19DRAFT_1129210</name>
</gene>
<evidence type="ECO:0000256" key="1">
    <source>
        <dbReference type="SAM" id="Coils"/>
    </source>
</evidence>
<sequence length="120" mass="13346">MGKREEQMKGKVGALESENEAIKLTVTEAEEKAKKLSEAWDVVGVEFVASGDEDHDRLLEALKAKPIETETSIRKLIFEKGAPGKKSRNLEGRVNDPDGGLKTRKCPNVLVQQYLRITPK</sequence>
<accession>A0A2T6ZMR6</accession>
<reference evidence="2 3" key="1">
    <citation type="submission" date="2017-04" db="EMBL/GenBank/DDBJ databases">
        <title>Draft genome sequence of Tuber borchii Vittad., a whitish edible truffle.</title>
        <authorList>
            <consortium name="DOE Joint Genome Institute"/>
            <person name="Murat C."/>
            <person name="Kuo A."/>
            <person name="Barry K.W."/>
            <person name="Clum A."/>
            <person name="Dockter R.B."/>
            <person name="Fauchery L."/>
            <person name="Iotti M."/>
            <person name="Kohler A."/>
            <person name="Labutti K."/>
            <person name="Lindquist E.A."/>
            <person name="Lipzen A."/>
            <person name="Ohm R.A."/>
            <person name="Wang M."/>
            <person name="Grigoriev I.V."/>
            <person name="Zambonelli A."/>
            <person name="Martin F.M."/>
        </authorList>
    </citation>
    <scope>NUCLEOTIDE SEQUENCE [LARGE SCALE GENOMIC DNA]</scope>
    <source>
        <strain evidence="2 3">Tbo3840</strain>
    </source>
</reference>
<feature type="coiled-coil region" evidence="1">
    <location>
        <begin position="12"/>
        <end position="39"/>
    </location>
</feature>
<dbReference type="STRING" id="42251.A0A2T6ZMR6"/>
<evidence type="ECO:0000313" key="3">
    <source>
        <dbReference type="Proteomes" id="UP000244722"/>
    </source>
</evidence>
<dbReference type="EMBL" id="NESQ01000175">
    <property type="protein sequence ID" value="PUU76789.1"/>
    <property type="molecule type" value="Genomic_DNA"/>
</dbReference>
<keyword evidence="1" id="KW-0175">Coiled coil</keyword>
<organism evidence="2 3">
    <name type="scientific">Tuber borchii</name>
    <name type="common">White truffle</name>
    <dbReference type="NCBI Taxonomy" id="42251"/>
    <lineage>
        <taxon>Eukaryota</taxon>
        <taxon>Fungi</taxon>
        <taxon>Dikarya</taxon>
        <taxon>Ascomycota</taxon>
        <taxon>Pezizomycotina</taxon>
        <taxon>Pezizomycetes</taxon>
        <taxon>Pezizales</taxon>
        <taxon>Tuberaceae</taxon>
        <taxon>Tuber</taxon>
    </lineage>
</organism>
<keyword evidence="3" id="KW-1185">Reference proteome</keyword>
<dbReference type="Proteomes" id="UP000244722">
    <property type="component" value="Unassembled WGS sequence"/>
</dbReference>
<evidence type="ECO:0000313" key="2">
    <source>
        <dbReference type="EMBL" id="PUU76789.1"/>
    </source>
</evidence>
<proteinExistence type="predicted"/>
<comment type="caution">
    <text evidence="2">The sequence shown here is derived from an EMBL/GenBank/DDBJ whole genome shotgun (WGS) entry which is preliminary data.</text>
</comment>
<dbReference type="AlphaFoldDB" id="A0A2T6ZMR6"/>
<name>A0A2T6ZMR6_TUBBO</name>